<reference evidence="2" key="1">
    <citation type="journal article" date="2021" name="Proc. Natl. Acad. Sci. U.S.A.">
        <title>A Catalog of Tens of Thousands of Viruses from Human Metagenomes Reveals Hidden Associations with Chronic Diseases.</title>
        <authorList>
            <person name="Tisza M.J."/>
            <person name="Buck C.B."/>
        </authorList>
    </citation>
    <scope>NUCLEOTIDE SEQUENCE</scope>
    <source>
        <strain evidence="2">CtML55</strain>
    </source>
</reference>
<keyword evidence="1" id="KW-0812">Transmembrane</keyword>
<keyword evidence="1" id="KW-0472">Membrane</keyword>
<feature type="transmembrane region" description="Helical" evidence="1">
    <location>
        <begin position="7"/>
        <end position="32"/>
    </location>
</feature>
<protein>
    <submittedName>
        <fullName evidence="2">Uncharacterized protein</fullName>
    </submittedName>
</protein>
<proteinExistence type="predicted"/>
<accession>A0A8S5RJ61</accession>
<organism evidence="2">
    <name type="scientific">virus sp. ctML55</name>
    <dbReference type="NCBI Taxonomy" id="2827627"/>
    <lineage>
        <taxon>Viruses</taxon>
    </lineage>
</organism>
<sequence>MTSRKPLVRVLIMTSQYSLHHIICSFIIYRWLECYTSTQL</sequence>
<name>A0A8S5RJ61_9VIRU</name>
<keyword evidence="1" id="KW-1133">Transmembrane helix</keyword>
<dbReference type="EMBL" id="BK059105">
    <property type="protein sequence ID" value="DAE31137.1"/>
    <property type="molecule type" value="Genomic_DNA"/>
</dbReference>
<evidence type="ECO:0000313" key="2">
    <source>
        <dbReference type="EMBL" id="DAE31137.1"/>
    </source>
</evidence>
<evidence type="ECO:0000256" key="1">
    <source>
        <dbReference type="SAM" id="Phobius"/>
    </source>
</evidence>